<dbReference type="SUPFAM" id="SSF88723">
    <property type="entry name" value="PIN domain-like"/>
    <property type="match status" value="1"/>
</dbReference>
<evidence type="ECO:0000313" key="2">
    <source>
        <dbReference type="EMBL" id="PIP61501.1"/>
    </source>
</evidence>
<dbReference type="InterPro" id="IPR029060">
    <property type="entry name" value="PIN-like_dom_sf"/>
</dbReference>
<evidence type="ECO:0000259" key="1">
    <source>
        <dbReference type="Pfam" id="PF01850"/>
    </source>
</evidence>
<dbReference type="Pfam" id="PF01850">
    <property type="entry name" value="PIN"/>
    <property type="match status" value="1"/>
</dbReference>
<dbReference type="AlphaFoldDB" id="A0A2H0BV47"/>
<protein>
    <recommendedName>
        <fullName evidence="1">PIN domain-containing protein</fullName>
    </recommendedName>
</protein>
<dbReference type="Proteomes" id="UP000231246">
    <property type="component" value="Unassembled WGS sequence"/>
</dbReference>
<proteinExistence type="predicted"/>
<name>A0A2H0BV47_9BACT</name>
<dbReference type="Gene3D" id="3.40.50.1010">
    <property type="entry name" value="5'-nuclease"/>
    <property type="match status" value="1"/>
</dbReference>
<dbReference type="EMBL" id="PCTA01000025">
    <property type="protein sequence ID" value="PIP61501.1"/>
    <property type="molecule type" value="Genomic_DNA"/>
</dbReference>
<dbReference type="InterPro" id="IPR002716">
    <property type="entry name" value="PIN_dom"/>
</dbReference>
<evidence type="ECO:0000313" key="3">
    <source>
        <dbReference type="Proteomes" id="UP000231246"/>
    </source>
</evidence>
<reference evidence="2 3" key="1">
    <citation type="submission" date="2017-09" db="EMBL/GenBank/DDBJ databases">
        <title>Depth-based differentiation of microbial function through sediment-hosted aquifers and enrichment of novel symbionts in the deep terrestrial subsurface.</title>
        <authorList>
            <person name="Probst A.J."/>
            <person name="Ladd B."/>
            <person name="Jarett J.K."/>
            <person name="Geller-Mcgrath D.E."/>
            <person name="Sieber C.M."/>
            <person name="Emerson J.B."/>
            <person name="Anantharaman K."/>
            <person name="Thomas B.C."/>
            <person name="Malmstrom R."/>
            <person name="Stieglmeier M."/>
            <person name="Klingl A."/>
            <person name="Woyke T."/>
            <person name="Ryan C.M."/>
            <person name="Banfield J.F."/>
        </authorList>
    </citation>
    <scope>NUCLEOTIDE SEQUENCE [LARGE SCALE GENOMIC DNA]</scope>
    <source>
        <strain evidence="2">CG22_combo_CG10-13_8_21_14_all_38_20</strain>
    </source>
</reference>
<accession>A0A2H0BV47</accession>
<comment type="caution">
    <text evidence="2">The sequence shown here is derived from an EMBL/GenBank/DDBJ whole genome shotgun (WGS) entry which is preliminary data.</text>
</comment>
<organism evidence="2 3">
    <name type="scientific">Candidatus Roizmanbacteria bacterium CG22_combo_CG10-13_8_21_14_all_38_20</name>
    <dbReference type="NCBI Taxonomy" id="1974862"/>
    <lineage>
        <taxon>Bacteria</taxon>
        <taxon>Candidatus Roizmaniibacteriota</taxon>
    </lineage>
</organism>
<feature type="domain" description="PIN" evidence="1">
    <location>
        <begin position="2"/>
        <end position="134"/>
    </location>
</feature>
<gene>
    <name evidence="2" type="ORF">COW99_03725</name>
</gene>
<sequence length="147" mass="16864">MILLDTNILVYAHNSSSELYEKAKEIRENSIAGKLKSVVSQQNLLEFYSVTTNPRKFKTPLTPIEAINIIKEYQFGGSLKFILPNIETSLTFIFLFSKYKKYIKRGTHVYDVYLAATALSNGIEEIYTANDKDFMFIDELKVTNPFS</sequence>